<dbReference type="InterPro" id="IPR001040">
    <property type="entry name" value="TIF_eIF_4E"/>
</dbReference>
<feature type="compositionally biased region" description="Polar residues" evidence="6">
    <location>
        <begin position="1380"/>
        <end position="1389"/>
    </location>
</feature>
<dbReference type="GO" id="GO:0006417">
    <property type="term" value="P:regulation of translation"/>
    <property type="evidence" value="ECO:0007669"/>
    <property type="project" value="UniProtKB-KW"/>
</dbReference>
<dbReference type="SUPFAM" id="SSF52047">
    <property type="entry name" value="RNI-like"/>
    <property type="match status" value="1"/>
</dbReference>
<organism evidence="7 8">
    <name type="scientific">Planoprotostelium fungivorum</name>
    <dbReference type="NCBI Taxonomy" id="1890364"/>
    <lineage>
        <taxon>Eukaryota</taxon>
        <taxon>Amoebozoa</taxon>
        <taxon>Evosea</taxon>
        <taxon>Variosea</taxon>
        <taxon>Cavosteliida</taxon>
        <taxon>Cavosteliaceae</taxon>
        <taxon>Planoprotostelium</taxon>
    </lineage>
</organism>
<feature type="region of interest" description="Disordered" evidence="6">
    <location>
        <begin position="1022"/>
        <end position="1096"/>
    </location>
</feature>
<comment type="similarity">
    <text evidence="5">Belongs to the eukaryotic initiation factor 4E family.</text>
</comment>
<evidence type="ECO:0000256" key="2">
    <source>
        <dbReference type="ARBA" id="ARBA00022845"/>
    </source>
</evidence>
<dbReference type="Pfam" id="PF01652">
    <property type="entry name" value="IF4E"/>
    <property type="match status" value="1"/>
</dbReference>
<evidence type="ECO:0000256" key="6">
    <source>
        <dbReference type="SAM" id="MobiDB-lite"/>
    </source>
</evidence>
<dbReference type="Gene3D" id="2.60.120.200">
    <property type="match status" value="1"/>
</dbReference>
<evidence type="ECO:0000256" key="1">
    <source>
        <dbReference type="ARBA" id="ARBA00022540"/>
    </source>
</evidence>
<feature type="compositionally biased region" description="Acidic residues" evidence="6">
    <location>
        <begin position="1226"/>
        <end position="1239"/>
    </location>
</feature>
<dbReference type="OrthoDB" id="17977at2759"/>
<dbReference type="Proteomes" id="UP000241769">
    <property type="component" value="Unassembled WGS sequence"/>
</dbReference>
<dbReference type="Gene3D" id="3.80.10.10">
    <property type="entry name" value="Ribonuclease Inhibitor"/>
    <property type="match status" value="2"/>
</dbReference>
<keyword evidence="2" id="KW-0810">Translation regulation</keyword>
<dbReference type="InParanoid" id="A0A2P6NYZ1"/>
<keyword evidence="8" id="KW-1185">Reference proteome</keyword>
<feature type="region of interest" description="Disordered" evidence="6">
    <location>
        <begin position="1"/>
        <end position="68"/>
    </location>
</feature>
<sequence length="1447" mass="163139">MMILAAPQPVPSGFIPEPFKAPRLPDRPRPRKTSPKRRQSPPPRNEESVIARSPPPRTPSPTLEEEKKRVEELTKYALENEWAFWYDKYPGPGLSFQEYKASLRLLGSFDCIPDFWRWFNNMAKPTELGPRSSLHLMKHGIYPLWEDPSNYNGGEVVIHIDRGDTSIAWQTVLIAVIGEQFSNIIMSGDDICGVSVNVRKNESCISVWNKSIKDMNINAVEIVLRNLLKGIRIRQFIEMRSQKLLIRICKYGLSFLGKRKMAGALFLARLGMLLVLSFHWNLTDTLSAELRVLMVSSVTVCHRNEPREGVRRANVPDTPEPVIVRSTARVEDWQDVNENTLHFYSRGASDNCLQSRSTSTIEASIGLIFRRSNMRSVFIFCLIACTLALKNDWEFCSVSSECTSTCCSKQYSDDGKLKCTPTPGSSQCVQGSSRTVAPVNDVDVPTFLRSSYNKIGLQRPDAGSDSDYFRSCGKTAGPDGQQCLWFNVRSDQHTGDGHDGEPGRPRVEILIYDYTAKDGETWNYQWNFYIPSNFPVTSDWCHVHQLIADGGPALTHSIRQNGYGVESKVLPQGSGSAQSYATIDNSKIFGQWVSVNQTVTFGKRFKIIMKTGSTTLANVDQTYNPGTSTKYQFKMGTYNDNGDFGTRAVAFTLPKIRKFCKTLMLDVTLMASTISTTSETRKRKVLRPLSSQSADDVRFGGNPNLSSWKEKIRQTNMMDTDLAHHVWSMSKGQLSDSKTEQQIDALNLSELKDLLDALVTTKRMDTSTVELLCKQRTLDLSSIIDARGWKMSNQSLQRISSLDSVLSLNLSGCQLFDSVSIRFLNGMKHLRKLDLSRTKVDDDGLKKLNDLSGCNVTDSSTSCISNFNLLEELNLSKTRITDDTITHLCALDARTQSSRLPRLQKLWLASTRVTNRSLSLHLHKLKDLVYINLLSCSVDESGMEKFKAVVQKIDHVRTTARCEIFITRTKKVYPTPLPPCHHLWSSDVIRHFLEDNSQTHKFDSKPFDTSLDSIFAPIPGTPCTPHSENVDPNPRSKSSAIRTPAGSGVRMTSVRSDRSTPVKIHSARLRPTSPIPLHLSPFGKKAGKKKGAYDMSSSEEEELLRVVDRPIEKAKKRENRERMEQTFQIVKEHVESMAVLQEKGILPQKVALQPAKTVERQSDRNDTPTGVVDESRPWWATFDDSIPVKTHPTRSDPRPLDDTIIVIDSDTSSDAPIDADAIIIIDDDSSDSEDIEDTQIADSQIQDTPPTTQTPPTQTPPSSQGEKILRCFRISIDISSSRMPKRPRPEDIDRHYSKRCCVSEPLMRTMSSFSEGTREPPESPYVLRSKLGQRTRSDVVPTTRRHESDVTSPPVRRTLSLGLSPQRLSPYRVTRPLFTPSPQKQSPSYFSPIKRSHKPNGFVPPRELRSCVRVRLYHRRTQKVGPKLFGRKKKVWCRDQNEILIVD</sequence>
<keyword evidence="1 5" id="KW-0396">Initiation factor</keyword>
<accession>A0A2P6NYZ1</accession>
<feature type="compositionally biased region" description="Basic residues" evidence="6">
    <location>
        <begin position="29"/>
        <end position="39"/>
    </location>
</feature>
<dbReference type="SUPFAM" id="SSF55418">
    <property type="entry name" value="eIF4e-like"/>
    <property type="match status" value="1"/>
</dbReference>
<evidence type="ECO:0000256" key="3">
    <source>
        <dbReference type="ARBA" id="ARBA00022884"/>
    </source>
</evidence>
<dbReference type="GO" id="GO:0003743">
    <property type="term" value="F:translation initiation factor activity"/>
    <property type="evidence" value="ECO:0007669"/>
    <property type="project" value="UniProtKB-KW"/>
</dbReference>
<name>A0A2P6NYZ1_9EUKA</name>
<dbReference type="Gene3D" id="3.30.760.10">
    <property type="entry name" value="RNA Cap, Translation Initiation Factor Eif4e"/>
    <property type="match status" value="1"/>
</dbReference>
<reference evidence="7 8" key="1">
    <citation type="journal article" date="2018" name="Genome Biol. Evol.">
        <title>Multiple Roots of Fruiting Body Formation in Amoebozoa.</title>
        <authorList>
            <person name="Hillmann F."/>
            <person name="Forbes G."/>
            <person name="Novohradska S."/>
            <person name="Ferling I."/>
            <person name="Riege K."/>
            <person name="Groth M."/>
            <person name="Westermann M."/>
            <person name="Marz M."/>
            <person name="Spaller T."/>
            <person name="Winckler T."/>
            <person name="Schaap P."/>
            <person name="Glockner G."/>
        </authorList>
    </citation>
    <scope>NUCLEOTIDE SEQUENCE [LARGE SCALE GENOMIC DNA]</scope>
    <source>
        <strain evidence="7 8">Jena</strain>
    </source>
</reference>
<proteinExistence type="inferred from homology"/>
<keyword evidence="3 5" id="KW-0694">RNA-binding</keyword>
<evidence type="ECO:0000313" key="8">
    <source>
        <dbReference type="Proteomes" id="UP000241769"/>
    </source>
</evidence>
<feature type="region of interest" description="Disordered" evidence="6">
    <location>
        <begin position="1334"/>
        <end position="1358"/>
    </location>
</feature>
<evidence type="ECO:0000256" key="4">
    <source>
        <dbReference type="ARBA" id="ARBA00022917"/>
    </source>
</evidence>
<evidence type="ECO:0000313" key="7">
    <source>
        <dbReference type="EMBL" id="PRP89174.1"/>
    </source>
</evidence>
<feature type="region of interest" description="Disordered" evidence="6">
    <location>
        <begin position="1226"/>
        <end position="1266"/>
    </location>
</feature>
<keyword evidence="4 5" id="KW-0648">Protein biosynthesis</keyword>
<gene>
    <name evidence="7" type="ORF">PROFUN_01894</name>
</gene>
<dbReference type="InterPro" id="IPR032675">
    <property type="entry name" value="LRR_dom_sf"/>
</dbReference>
<dbReference type="EMBL" id="MDYQ01000005">
    <property type="protein sequence ID" value="PRP89174.1"/>
    <property type="molecule type" value="Genomic_DNA"/>
</dbReference>
<dbReference type="GO" id="GO:0016281">
    <property type="term" value="C:eukaryotic translation initiation factor 4F complex"/>
    <property type="evidence" value="ECO:0007669"/>
    <property type="project" value="TreeGrafter"/>
</dbReference>
<dbReference type="GO" id="GO:0000340">
    <property type="term" value="F:RNA 7-methylguanosine cap binding"/>
    <property type="evidence" value="ECO:0007669"/>
    <property type="project" value="TreeGrafter"/>
</dbReference>
<dbReference type="STRING" id="1890364.A0A2P6NYZ1"/>
<evidence type="ECO:0000256" key="5">
    <source>
        <dbReference type="RuleBase" id="RU004374"/>
    </source>
</evidence>
<dbReference type="InterPro" id="IPR023398">
    <property type="entry name" value="TIF_eIF4e-like"/>
</dbReference>
<protein>
    <submittedName>
        <fullName evidence="7">Eukaryotic translation initiation factor 4E type 3-like</fullName>
    </submittedName>
</protein>
<dbReference type="PANTHER" id="PTHR11960">
    <property type="entry name" value="EUKARYOTIC TRANSLATION INITIATION FACTOR 4E RELATED"/>
    <property type="match status" value="1"/>
</dbReference>
<feature type="region of interest" description="Disordered" evidence="6">
    <location>
        <begin position="1376"/>
        <end position="1404"/>
    </location>
</feature>
<dbReference type="PANTHER" id="PTHR11960:SF66">
    <property type="entry name" value="EUKARYOTIC TRANSLATION INITIATION FACTOR 4E TYPE 3"/>
    <property type="match status" value="1"/>
</dbReference>
<comment type="caution">
    <text evidence="7">The sequence shown here is derived from an EMBL/GenBank/DDBJ whole genome shotgun (WGS) entry which is preliminary data.</text>
</comment>